<protein>
    <submittedName>
        <fullName evidence="1">Uncharacterized protein</fullName>
    </submittedName>
</protein>
<dbReference type="HOGENOM" id="CLU_244982_0_0_1"/>
<dbReference type="SUPFAM" id="SSF48371">
    <property type="entry name" value="ARM repeat"/>
    <property type="match status" value="1"/>
</dbReference>
<name>A0A067M3N2_BOTB1</name>
<evidence type="ECO:0000313" key="1">
    <source>
        <dbReference type="EMBL" id="KDQ10348.1"/>
    </source>
</evidence>
<sequence length="1584" mass="177480">MGDFSPERLAQLWPSELSAILPSHKARAELPNIALDGRYDAPLRNLAIYIASDERLCIEALKSDSLAARTAAINSFAQIMGKRSRRSAAWEAIGGADGFVELVHQLSFKEVSNLAMAISKRCKKQPENEDASEELDEVARRLLTSSDDASRMLFPQLCPLLSATSAGVVREVLPTMTTLAPSKLRRLSYTHPNTMRHACLAFVKAVSTDEEKVEDVHCFQECLKDLILSRAPFDSPEAAESQQGHPGLRFALALLQIYISLIEREPNLSPSKDILYPRADTLLNIGALCFSKVGPHDIPALEEFARAITKICRLSNIDALLSTWQLNNSRGINLLRIPIRAWSLDPNDRTSSLLSSIARYISSESLSPRDSYSMVTSFLDQVPRTQRFALFRIICSSASSPLEIDADKLPPTDDLNLQRSRSIAWDPAALLAFDRARALKAYQASASVLGGEEAMQSSRAWFNSYGRDYRKVVFEKRENNALIMSAYLRSDESIVKQLKALTVKESVAEERAKALETTLLTAALFDKDELFKNALVWAFGRFTKDVKSREKITSSVLSSRLCIEAIAGVGNGWRVDKSALDSPEKLELLTRRYERGNTTLRIIVAALHKATSEPDFSFNEWQNLFILISQVFSSRAQGFERLGSPQALFSTCLESVLDIRLEAERIALFQASDKLWPSNRKPLVFSLYSLTIGRRLTPKLVALLDEFSEKRDSLYKEARIAKRADVADLPAGVAQGLPIQHLFIQFCVADKRTKCHRSPFIEARLHDILFSPYEVLQTKISTEQGKHHSDYIDNLGTALETWVQWTDGTAASIDRFVALAKHFRDVSPDGDLRGLLLTNSSLGELLQYEKTVRESFGDIWPQVPDGEEEWNPLARWPPDPSKHKLLVGDHTILARSAATLCYGRRNRTHDLFATARQCRTILPGTVRKAVVLAALHCLRQIEPFNTYLNLEGFANAEMKQALRRGFLDEVKDDNLKLRHVTRYMNDVSGDIDSKPLAEFASVVTQEQYLAKVFASLDAADVGQALDLVVSICKALQLSDSPQLAIRPSLDAIKDPEVSSRARHVLGPRILRVLRPAQVESLYEQLFGWIAAKRASEGFDIKISVLKMVTEMLRLPYLGRRATVSRCIELRGLSRHIDVQHGICKWVLQDLVKARGPASDTAWGLIDSFVAMANGITEGTSFTEERWREFESGAAALPEIDSDQRIRTFLLGQDPEDFIPDLRKEYADRVIGRLALNATANKRRYIAAFLRASGIELESIPRVAPGVSIEEIQDWIPWLPSSLLDMFESEATVHLLDTQFTKWKLDLSQHNSLWNDTPAGKQFSRINQNMASTTIAQVLVSALLDPNLRPRSDEHTISVEGLQDLLVSIGTNLLQNPRSVMGHHPLKHIRAMLTAIGPRISSGELWKDRVRPVVERIATAYESLVLESGPAIKPHRFEPAIPLLPFPWQAAPAEHTESCTGFARALAELIQSVVDEDVYHAHLPPLMALTAQKSYFKALDIIPIARALTVPISGGSLRARVIRHEWAHKFLEKWYYDLRGDEALKRIELVEVWRQDESPLISALGYQRLPSDSAAWGWDPDYGWD</sequence>
<dbReference type="OrthoDB" id="3144640at2759"/>
<dbReference type="InterPro" id="IPR016024">
    <property type="entry name" value="ARM-type_fold"/>
</dbReference>
<evidence type="ECO:0000313" key="2">
    <source>
        <dbReference type="Proteomes" id="UP000027195"/>
    </source>
</evidence>
<dbReference type="EMBL" id="KL198068">
    <property type="protein sequence ID" value="KDQ10348.1"/>
    <property type="molecule type" value="Genomic_DNA"/>
</dbReference>
<gene>
    <name evidence="1" type="ORF">BOTBODRAFT_58089</name>
</gene>
<reference evidence="2" key="1">
    <citation type="journal article" date="2014" name="Proc. Natl. Acad. Sci. U.S.A.">
        <title>Extensive sampling of basidiomycete genomes demonstrates inadequacy of the white-rot/brown-rot paradigm for wood decay fungi.</title>
        <authorList>
            <person name="Riley R."/>
            <person name="Salamov A.A."/>
            <person name="Brown D.W."/>
            <person name="Nagy L.G."/>
            <person name="Floudas D."/>
            <person name="Held B.W."/>
            <person name="Levasseur A."/>
            <person name="Lombard V."/>
            <person name="Morin E."/>
            <person name="Otillar R."/>
            <person name="Lindquist E.A."/>
            <person name="Sun H."/>
            <person name="LaButti K.M."/>
            <person name="Schmutz J."/>
            <person name="Jabbour D."/>
            <person name="Luo H."/>
            <person name="Baker S.E."/>
            <person name="Pisabarro A.G."/>
            <person name="Walton J.D."/>
            <person name="Blanchette R.A."/>
            <person name="Henrissat B."/>
            <person name="Martin F."/>
            <person name="Cullen D."/>
            <person name="Hibbett D.S."/>
            <person name="Grigoriev I.V."/>
        </authorList>
    </citation>
    <scope>NUCLEOTIDE SEQUENCE [LARGE SCALE GENOMIC DNA]</scope>
    <source>
        <strain evidence="2">FD-172 SS1</strain>
    </source>
</reference>
<keyword evidence="2" id="KW-1185">Reference proteome</keyword>
<dbReference type="STRING" id="930990.A0A067M3N2"/>
<proteinExistence type="predicted"/>
<dbReference type="InParanoid" id="A0A067M3N2"/>
<dbReference type="Proteomes" id="UP000027195">
    <property type="component" value="Unassembled WGS sequence"/>
</dbReference>
<organism evidence="1 2">
    <name type="scientific">Botryobasidium botryosum (strain FD-172 SS1)</name>
    <dbReference type="NCBI Taxonomy" id="930990"/>
    <lineage>
        <taxon>Eukaryota</taxon>
        <taxon>Fungi</taxon>
        <taxon>Dikarya</taxon>
        <taxon>Basidiomycota</taxon>
        <taxon>Agaricomycotina</taxon>
        <taxon>Agaricomycetes</taxon>
        <taxon>Cantharellales</taxon>
        <taxon>Botryobasidiaceae</taxon>
        <taxon>Botryobasidium</taxon>
    </lineage>
</organism>
<accession>A0A067M3N2</accession>